<dbReference type="EMBL" id="MLAK01000134">
    <property type="protein sequence ID" value="OHT16205.1"/>
    <property type="molecule type" value="Genomic_DNA"/>
</dbReference>
<comment type="similarity">
    <text evidence="1">Belongs to the sel-1 family.</text>
</comment>
<keyword evidence="4" id="KW-1185">Reference proteome</keyword>
<reference evidence="3" key="1">
    <citation type="submission" date="2016-10" db="EMBL/GenBank/DDBJ databases">
        <authorList>
            <person name="Benchimol M."/>
            <person name="Almeida L.G."/>
            <person name="Vasconcelos A.T."/>
            <person name="Perreira-Neves A."/>
            <person name="Rosa I.A."/>
            <person name="Tasca T."/>
            <person name="Bogo M.R."/>
            <person name="de Souza W."/>
        </authorList>
    </citation>
    <scope>NUCLEOTIDE SEQUENCE [LARGE SCALE GENOMIC DNA]</scope>
    <source>
        <strain evidence="3">K</strain>
    </source>
</reference>
<dbReference type="Gene3D" id="1.25.40.10">
    <property type="entry name" value="Tetratricopeptide repeat domain"/>
    <property type="match status" value="4"/>
</dbReference>
<accession>A0A1J4L2T3</accession>
<evidence type="ECO:0000313" key="4">
    <source>
        <dbReference type="Proteomes" id="UP000179807"/>
    </source>
</evidence>
<dbReference type="GO" id="GO:0005524">
    <property type="term" value="F:ATP binding"/>
    <property type="evidence" value="ECO:0007669"/>
    <property type="project" value="InterPro"/>
</dbReference>
<protein>
    <recommendedName>
        <fullName evidence="2">Protein kinase domain-containing protein</fullName>
    </recommendedName>
</protein>
<feature type="domain" description="Protein kinase" evidence="2">
    <location>
        <begin position="1"/>
        <end position="276"/>
    </location>
</feature>
<dbReference type="Gene3D" id="1.10.510.10">
    <property type="entry name" value="Transferase(Phosphotransferase) domain 1"/>
    <property type="match status" value="1"/>
</dbReference>
<dbReference type="SUPFAM" id="SSF81901">
    <property type="entry name" value="HCP-like"/>
    <property type="match status" value="3"/>
</dbReference>
<dbReference type="OrthoDB" id="272077at2759"/>
<dbReference type="InterPro" id="IPR011990">
    <property type="entry name" value="TPR-like_helical_dom_sf"/>
</dbReference>
<organism evidence="3 4">
    <name type="scientific">Tritrichomonas foetus</name>
    <dbReference type="NCBI Taxonomy" id="1144522"/>
    <lineage>
        <taxon>Eukaryota</taxon>
        <taxon>Metamonada</taxon>
        <taxon>Parabasalia</taxon>
        <taxon>Tritrichomonadida</taxon>
        <taxon>Tritrichomonadidae</taxon>
        <taxon>Tritrichomonas</taxon>
    </lineage>
</organism>
<name>A0A1J4L2T3_9EUKA</name>
<dbReference type="PANTHER" id="PTHR11102">
    <property type="entry name" value="SEL-1-LIKE PROTEIN"/>
    <property type="match status" value="1"/>
</dbReference>
<gene>
    <name evidence="3" type="ORF">TRFO_13364</name>
</gene>
<dbReference type="InterPro" id="IPR050767">
    <property type="entry name" value="Sel1_AlgK"/>
</dbReference>
<dbReference type="InterPro" id="IPR000719">
    <property type="entry name" value="Prot_kinase_dom"/>
</dbReference>
<dbReference type="GeneID" id="94831910"/>
<comment type="caution">
    <text evidence="3">The sequence shown here is derived from an EMBL/GenBank/DDBJ whole genome shotgun (WGS) entry which is preliminary data.</text>
</comment>
<dbReference type="AlphaFoldDB" id="A0A1J4L2T3"/>
<evidence type="ECO:0000259" key="2">
    <source>
        <dbReference type="PROSITE" id="PS50011"/>
    </source>
</evidence>
<evidence type="ECO:0000256" key="1">
    <source>
        <dbReference type="ARBA" id="ARBA00038101"/>
    </source>
</evidence>
<dbReference type="Pfam" id="PF08238">
    <property type="entry name" value="Sel1"/>
    <property type="match status" value="12"/>
</dbReference>
<dbReference type="RefSeq" id="XP_068369341.1">
    <property type="nucleotide sequence ID" value="XM_068497206.1"/>
</dbReference>
<dbReference type="Proteomes" id="UP000179807">
    <property type="component" value="Unassembled WGS sequence"/>
</dbReference>
<proteinExistence type="inferred from homology"/>
<dbReference type="VEuPathDB" id="TrichDB:TRFO_13364"/>
<dbReference type="GO" id="GO:0004672">
    <property type="term" value="F:protein kinase activity"/>
    <property type="evidence" value="ECO:0007669"/>
    <property type="project" value="InterPro"/>
</dbReference>
<dbReference type="PROSITE" id="PS50011">
    <property type="entry name" value="PROTEIN_KINASE_DOM"/>
    <property type="match status" value="1"/>
</dbReference>
<evidence type="ECO:0000313" key="3">
    <source>
        <dbReference type="EMBL" id="OHT16205.1"/>
    </source>
</evidence>
<dbReference type="SUPFAM" id="SSF56112">
    <property type="entry name" value="Protein kinase-like (PK-like)"/>
    <property type="match status" value="1"/>
</dbReference>
<dbReference type="InterPro" id="IPR001245">
    <property type="entry name" value="Ser-Thr/Tyr_kinase_cat_dom"/>
</dbReference>
<dbReference type="SMART" id="SM00671">
    <property type="entry name" value="SEL1"/>
    <property type="match status" value="14"/>
</dbReference>
<dbReference type="PANTHER" id="PTHR11102:SF160">
    <property type="entry name" value="ERAD-ASSOCIATED E3 UBIQUITIN-PROTEIN LIGASE COMPONENT HRD3"/>
    <property type="match status" value="1"/>
</dbReference>
<dbReference type="InterPro" id="IPR006597">
    <property type="entry name" value="Sel1-like"/>
</dbReference>
<dbReference type="Pfam" id="PF07714">
    <property type="entry name" value="PK_Tyr_Ser-Thr"/>
    <property type="match status" value="1"/>
</dbReference>
<dbReference type="InterPro" id="IPR011009">
    <property type="entry name" value="Kinase-like_dom_sf"/>
</dbReference>
<sequence length="966" mass="108950">MYQYEIIRSLFFSDVFIESRILKEIISKFSKSFNIVMNSNKDFMMETVTTFRALPTAKKQWIRDKQAKKDFLVYTLNEIIHSASILGESFSHLNHPCLLKYSHSTSNQIFFRYPTNMVQLNRSPDLDQTAQLKIIIGLACALNELHKNNIVHGNLSFSSVFVNNKGKIQLSDFGLFGNIPNHNLNHSFHLRFQAPELQFEAQQPTSKSDVYSFGVFVYKLVANENPFNRNIRNSVLERGPPIHNGKIPEKLMSFILLCFQKVPKLRPSMEEITKFLMEDGMDLPKASNRIIEKYKKIVVPKNILYSIIDKRAKEYQKKADKGEGPAMVRCGDLYLEEEDLENAAKYYQMAANIGNRDGFWKIGNLLEQGKGVRQNKTEAFRYYEKASRLDAPNGLYHHGRVLRLGIGCQCDSKLALGYLQRAAKAGVNDSYYLLSEIVSGKEKEEYLKQASDSGNPQAQYKVGIKMFNEGKKESNNVKINEAIKLLHNSAKANIGEGLLEYGKFIFQGKPEKGFDMIYKAAHEHNIPEAAYLIGEQYLNGQMLPKNEEAAAKYFRIAAKKRYPEALYRFAVCLESGIGTEVKHLKAARYLSMAAQANVSAALFLMGQKYLEKNQHDIALNYIKQAADLKLPEAVQKYAELTMTSSNTNPLLTSAPLSLNAFHTNANMNSASAYSTNPRPNLNIAAPSYTSNYNSNFNSNYNSNFSSNYNSNFSSNYNSNFNNNLNSNFTSNTTKNDNQSAESQFLLGRKLLNNGTDEKQGLELIKSAADNGDILAMHELGTMYFYGNHVPQSGEYSLYYLRNAADRNHVESALMLYQMLKDGRGTQKNLQLAIHYCKKAASLNNNQAMFELGAAYQQGVGVVQNINEAAKYYKLSADLGNQFAQYSFGACLELGAGTTKSLQEALRYYSASAQQNMPQSQYAVGRFLERGLGINENREDAILYYRASAQGGCQDAIQRLQELHLVI</sequence>